<reference evidence="1" key="2">
    <citation type="journal article" date="2022" name="New Phytol.">
        <title>Evolutionary transition to the ectomycorrhizal habit in the genomes of a hyperdiverse lineage of mushroom-forming fungi.</title>
        <authorList>
            <person name="Looney B."/>
            <person name="Miyauchi S."/>
            <person name="Morin E."/>
            <person name="Drula E."/>
            <person name="Courty P.E."/>
            <person name="Kohler A."/>
            <person name="Kuo A."/>
            <person name="LaButti K."/>
            <person name="Pangilinan J."/>
            <person name="Lipzen A."/>
            <person name="Riley R."/>
            <person name="Andreopoulos W."/>
            <person name="He G."/>
            <person name="Johnson J."/>
            <person name="Nolan M."/>
            <person name="Tritt A."/>
            <person name="Barry K.W."/>
            <person name="Grigoriev I.V."/>
            <person name="Nagy L.G."/>
            <person name="Hibbett D."/>
            <person name="Henrissat B."/>
            <person name="Matheny P.B."/>
            <person name="Labbe J."/>
            <person name="Martin F.M."/>
        </authorList>
    </citation>
    <scope>NUCLEOTIDE SEQUENCE</scope>
    <source>
        <strain evidence="1">FP105234-sp</strain>
    </source>
</reference>
<proteinExistence type="predicted"/>
<keyword evidence="2" id="KW-1185">Reference proteome</keyword>
<evidence type="ECO:0000313" key="1">
    <source>
        <dbReference type="EMBL" id="KAI0047062.1"/>
    </source>
</evidence>
<dbReference type="EMBL" id="MU275912">
    <property type="protein sequence ID" value="KAI0047062.1"/>
    <property type="molecule type" value="Genomic_DNA"/>
</dbReference>
<comment type="caution">
    <text evidence="1">The sequence shown here is derived from an EMBL/GenBank/DDBJ whole genome shotgun (WGS) entry which is preliminary data.</text>
</comment>
<gene>
    <name evidence="1" type="ORF">FA95DRAFT_1559496</name>
</gene>
<reference evidence="1" key="1">
    <citation type="submission" date="2021-02" db="EMBL/GenBank/DDBJ databases">
        <authorList>
            <consortium name="DOE Joint Genome Institute"/>
            <person name="Ahrendt S."/>
            <person name="Looney B.P."/>
            <person name="Miyauchi S."/>
            <person name="Morin E."/>
            <person name="Drula E."/>
            <person name="Courty P.E."/>
            <person name="Chicoki N."/>
            <person name="Fauchery L."/>
            <person name="Kohler A."/>
            <person name="Kuo A."/>
            <person name="Labutti K."/>
            <person name="Pangilinan J."/>
            <person name="Lipzen A."/>
            <person name="Riley R."/>
            <person name="Andreopoulos W."/>
            <person name="He G."/>
            <person name="Johnson J."/>
            <person name="Barry K.W."/>
            <person name="Grigoriev I.V."/>
            <person name="Nagy L."/>
            <person name="Hibbett D."/>
            <person name="Henrissat B."/>
            <person name="Matheny P.B."/>
            <person name="Labbe J."/>
            <person name="Martin F."/>
        </authorList>
    </citation>
    <scope>NUCLEOTIDE SEQUENCE</scope>
    <source>
        <strain evidence="1">FP105234-sp</strain>
    </source>
</reference>
<evidence type="ECO:0000313" key="2">
    <source>
        <dbReference type="Proteomes" id="UP000814033"/>
    </source>
</evidence>
<sequence length="367" mass="41121">MRHRKYARKNSPVRSFRRGTPLPFDIHTRIIQFVYILSQSHDVDYRTLSACALVCKQWAAPEQRLLFRRLPRPSNTGDDDSGPYLRHAGPLESSPRSPSPARTSGHTGDTVSLPLLRYCPHIAQLRLVGELLPSVQRVQDLRELGLHPSVLVFAAPVEPDVLHAVLATLPSVRHLVMEQAAGNLELKLPPSSQLLSIKFFNAIDFDKLCMLPAPTVPADISFQDLHLGYLHFPGNMTSVERGVARNLRSLTAWMVVPSNDTLEQLTALESLVINKLPSEPLVFPRTLRHFGFHAQQDYGGFQSYGMARSLRELAASLSESALPELRLVTVTRCSEQYVRHALEEASTARGTEFVEYPNVEAYPGRFF</sequence>
<protein>
    <submittedName>
        <fullName evidence="1">Uncharacterized protein</fullName>
    </submittedName>
</protein>
<organism evidence="1 2">
    <name type="scientific">Auriscalpium vulgare</name>
    <dbReference type="NCBI Taxonomy" id="40419"/>
    <lineage>
        <taxon>Eukaryota</taxon>
        <taxon>Fungi</taxon>
        <taxon>Dikarya</taxon>
        <taxon>Basidiomycota</taxon>
        <taxon>Agaricomycotina</taxon>
        <taxon>Agaricomycetes</taxon>
        <taxon>Russulales</taxon>
        <taxon>Auriscalpiaceae</taxon>
        <taxon>Auriscalpium</taxon>
    </lineage>
</organism>
<dbReference type="Proteomes" id="UP000814033">
    <property type="component" value="Unassembled WGS sequence"/>
</dbReference>
<name>A0ACB8RTB2_9AGAM</name>
<accession>A0ACB8RTB2</accession>